<dbReference type="PANTHER" id="PTHR12428">
    <property type="entry name" value="OXA1"/>
    <property type="match status" value="1"/>
</dbReference>
<evidence type="ECO:0000256" key="7">
    <source>
        <dbReference type="ARBA" id="ARBA00022927"/>
    </source>
</evidence>
<evidence type="ECO:0000256" key="5">
    <source>
        <dbReference type="ARBA" id="ARBA00022475"/>
    </source>
</evidence>
<comment type="caution">
    <text evidence="16">The sequence shown here is derived from an EMBL/GenBank/DDBJ whole genome shotgun (WGS) entry which is preliminary data.</text>
</comment>
<dbReference type="Proteomes" id="UP000548632">
    <property type="component" value="Unassembled WGS sequence"/>
</dbReference>
<comment type="subcellular location">
    <subcellularLocation>
        <location evidence="1">Cell inner membrane</location>
        <topology evidence="1">Multi-pass membrane protein</topology>
    </subcellularLocation>
    <subcellularLocation>
        <location evidence="13">Cell membrane</location>
        <topology evidence="13">Multi-pass membrane protein</topology>
    </subcellularLocation>
</comment>
<evidence type="ECO:0000256" key="12">
    <source>
        <dbReference type="ARBA" id="ARBA00033342"/>
    </source>
</evidence>
<dbReference type="Pfam" id="PF14849">
    <property type="entry name" value="YidC_periplas"/>
    <property type="match status" value="1"/>
</dbReference>
<evidence type="ECO:0000259" key="14">
    <source>
        <dbReference type="Pfam" id="PF02096"/>
    </source>
</evidence>
<dbReference type="NCBIfam" id="TIGR03592">
    <property type="entry name" value="yidC_oxa1_cterm"/>
    <property type="match status" value="1"/>
</dbReference>
<dbReference type="GO" id="GO:0005886">
    <property type="term" value="C:plasma membrane"/>
    <property type="evidence" value="ECO:0007669"/>
    <property type="project" value="UniProtKB-SubCell"/>
</dbReference>
<evidence type="ECO:0000256" key="4">
    <source>
        <dbReference type="ARBA" id="ARBA00022448"/>
    </source>
</evidence>
<dbReference type="AlphaFoldDB" id="A0A839HK17"/>
<evidence type="ECO:0000313" key="16">
    <source>
        <dbReference type="EMBL" id="MBB1127037.1"/>
    </source>
</evidence>
<evidence type="ECO:0000256" key="3">
    <source>
        <dbReference type="ARBA" id="ARBA00015325"/>
    </source>
</evidence>
<keyword evidence="8 13" id="KW-1133">Transmembrane helix</keyword>
<evidence type="ECO:0000256" key="9">
    <source>
        <dbReference type="ARBA" id="ARBA00023136"/>
    </source>
</evidence>
<dbReference type="HAMAP" id="MF_01810">
    <property type="entry name" value="YidC_type1"/>
    <property type="match status" value="1"/>
</dbReference>
<comment type="subunit">
    <text evidence="13">Interacts with the Sec translocase complex via SecD. Specifically interacts with transmembrane segments of nascent integral membrane proteins during membrane integration.</text>
</comment>
<evidence type="ECO:0000256" key="13">
    <source>
        <dbReference type="HAMAP-Rule" id="MF_01810"/>
    </source>
</evidence>
<reference evidence="16 17" key="1">
    <citation type="journal article" date="2020" name="Arch. Microbiol.">
        <title>The genome sequence of the giant phototrophic gammaproteobacterium Thiospirillum jenense gives insight into its physiological properties and phylogenetic relationships.</title>
        <authorList>
            <person name="Imhoff J.F."/>
            <person name="Meyer T.E."/>
            <person name="Kyndt J.A."/>
        </authorList>
    </citation>
    <scope>NUCLEOTIDE SEQUENCE [LARGE SCALE GENOMIC DNA]</scope>
    <source>
        <strain evidence="16 17">DSM 216</strain>
    </source>
</reference>
<keyword evidence="7 13" id="KW-0653">Protein transport</keyword>
<keyword evidence="10 13" id="KW-0143">Chaperone</keyword>
<protein>
    <recommendedName>
        <fullName evidence="3 13">Membrane protein insertase YidC</fullName>
    </recommendedName>
    <alternativeName>
        <fullName evidence="12 13">Foldase YidC</fullName>
    </alternativeName>
    <alternativeName>
        <fullName evidence="11 13">Membrane integrase YidC</fullName>
    </alternativeName>
    <alternativeName>
        <fullName evidence="13">Membrane protein YidC</fullName>
    </alternativeName>
</protein>
<keyword evidence="5 13" id="KW-1003">Cell membrane</keyword>
<organism evidence="16 17">
    <name type="scientific">Thiospirillum jenense</name>
    <dbReference type="NCBI Taxonomy" id="1653858"/>
    <lineage>
        <taxon>Bacteria</taxon>
        <taxon>Pseudomonadati</taxon>
        <taxon>Pseudomonadota</taxon>
        <taxon>Gammaproteobacteria</taxon>
        <taxon>Chromatiales</taxon>
        <taxon>Chromatiaceae</taxon>
        <taxon>Thiospirillum</taxon>
    </lineage>
</organism>
<dbReference type="InterPro" id="IPR028055">
    <property type="entry name" value="YidC/Oxa/ALB_C"/>
</dbReference>
<evidence type="ECO:0000256" key="6">
    <source>
        <dbReference type="ARBA" id="ARBA00022692"/>
    </source>
</evidence>
<evidence type="ECO:0000256" key="8">
    <source>
        <dbReference type="ARBA" id="ARBA00022989"/>
    </source>
</evidence>
<keyword evidence="9 13" id="KW-0472">Membrane</keyword>
<dbReference type="InterPro" id="IPR047196">
    <property type="entry name" value="YidC_ALB_C"/>
</dbReference>
<evidence type="ECO:0000259" key="15">
    <source>
        <dbReference type="Pfam" id="PF14849"/>
    </source>
</evidence>
<dbReference type="InterPro" id="IPR019998">
    <property type="entry name" value="Membr_insert_YidC"/>
</dbReference>
<feature type="domain" description="Membrane insertase YidC/Oxa/ALB C-terminal" evidence="14">
    <location>
        <begin position="365"/>
        <end position="542"/>
    </location>
</feature>
<dbReference type="EMBL" id="JABVCQ010000033">
    <property type="protein sequence ID" value="MBB1127037.1"/>
    <property type="molecule type" value="Genomic_DNA"/>
</dbReference>
<dbReference type="NCBIfam" id="TIGR03593">
    <property type="entry name" value="yidC_nterm"/>
    <property type="match status" value="1"/>
</dbReference>
<name>A0A839HK17_9GAMM</name>
<dbReference type="CDD" id="cd19961">
    <property type="entry name" value="EcYidC-like_peri"/>
    <property type="match status" value="1"/>
</dbReference>
<comment type="function">
    <text evidence="13">Required for the insertion and/or proper folding and/or complex formation of integral membrane proteins into the membrane. Involved in integration of membrane proteins that insert both dependently and independently of the Sec translocase complex, as well as at least some lipoproteins. Aids folding of multispanning membrane proteins.</text>
</comment>
<dbReference type="Gene3D" id="2.70.98.90">
    <property type="match status" value="1"/>
</dbReference>
<feature type="domain" description="Membrane insertase YidC N-terminal" evidence="15">
    <location>
        <begin position="76"/>
        <end position="354"/>
    </location>
</feature>
<gene>
    <name evidence="13 16" type="primary">yidC</name>
    <name evidence="16" type="ORF">HUK38_12495</name>
</gene>
<feature type="transmembrane region" description="Helical" evidence="13">
    <location>
        <begin position="430"/>
        <end position="451"/>
    </location>
</feature>
<evidence type="ECO:0000256" key="2">
    <source>
        <dbReference type="ARBA" id="ARBA00010527"/>
    </source>
</evidence>
<keyword evidence="6 13" id="KW-0812">Transmembrane</keyword>
<feature type="transmembrane region" description="Helical" evidence="13">
    <location>
        <begin position="358"/>
        <end position="381"/>
    </location>
</feature>
<comment type="similarity">
    <text evidence="2 13">Belongs to the OXA1/ALB3/YidC family. Type 1 subfamily.</text>
</comment>
<dbReference type="GO" id="GO:0051205">
    <property type="term" value="P:protein insertion into membrane"/>
    <property type="evidence" value="ECO:0007669"/>
    <property type="project" value="TreeGrafter"/>
</dbReference>
<dbReference type="PANTHER" id="PTHR12428:SF65">
    <property type="entry name" value="CYTOCHROME C OXIDASE ASSEMBLY PROTEIN COX18, MITOCHONDRIAL"/>
    <property type="match status" value="1"/>
</dbReference>
<keyword evidence="17" id="KW-1185">Reference proteome</keyword>
<dbReference type="PRINTS" id="PR00701">
    <property type="entry name" value="60KDINNERMP"/>
</dbReference>
<evidence type="ECO:0000256" key="10">
    <source>
        <dbReference type="ARBA" id="ARBA00023186"/>
    </source>
</evidence>
<dbReference type="RefSeq" id="WP_182584662.1">
    <property type="nucleotide sequence ID" value="NZ_JABVCQ010000033.1"/>
</dbReference>
<dbReference type="InterPro" id="IPR038221">
    <property type="entry name" value="YidC_periplasmic_sf"/>
</dbReference>
<feature type="transmembrane region" description="Helical" evidence="13">
    <location>
        <begin position="504"/>
        <end position="529"/>
    </location>
</feature>
<accession>A0A839HK17</accession>
<dbReference type="GO" id="GO:0032977">
    <property type="term" value="F:membrane insertase activity"/>
    <property type="evidence" value="ECO:0007669"/>
    <property type="project" value="InterPro"/>
</dbReference>
<evidence type="ECO:0000313" key="17">
    <source>
        <dbReference type="Proteomes" id="UP000548632"/>
    </source>
</evidence>
<evidence type="ECO:0000256" key="11">
    <source>
        <dbReference type="ARBA" id="ARBA00033245"/>
    </source>
</evidence>
<dbReference type="PRINTS" id="PR01900">
    <property type="entry name" value="YIDCPROTEIN"/>
</dbReference>
<dbReference type="GO" id="GO:0015031">
    <property type="term" value="P:protein transport"/>
    <property type="evidence" value="ECO:0007669"/>
    <property type="project" value="UniProtKB-KW"/>
</dbReference>
<comment type="caution">
    <text evidence="13">Lacks conserved residue(s) required for the propagation of feature annotation.</text>
</comment>
<sequence>MDNTRLILIIALVGILFLIYSAWVEDYGPVAQVATAPSSTTSVMTSSPDAPPMTTAVASPLATDELTVNTVKQQLIQVETDLFKIEISPYGGTISNIWLLDYAQKADAPTTKFQLLKSEVPNMFIVQSGLYGAVDKQLPTHNSLFSTAKNRYQLTEGENALTVELYWDNDSGIQVIKRYRFERGQYVVTMTQEVINRTEKPLVVRAYDQLQRSELHDVDQSRFVSTYTGSVYYGPEQKYKKKSFDEMKEQTLNVVITDGWIAMIQHYFMAAWIPPTGQPQTFYTKVINTDGNDRYIIGKYTETIEVSPIANYQFTNRLFVGPKLQDTLAQVAPGLGLAVDYGWLTIIAEPIFWLLEKLYYLFGNWGWAIIVLTILIKLAFYKLSETSYKSMANMRKLTPRMKAIKDRYGDDKERLNQALMELYKKEKINPLNGCLPIFVQIPVFIALYWVLLESVELRHAPFVLWLDNLTSPDPYYILPLIMGISMFVQQKLNPPPPDPMQEKIMLTLPVVFTIFFAFFPSGLVLYWTVNNLLSIAQQWYITDSIEKGVAKH</sequence>
<dbReference type="InterPro" id="IPR001708">
    <property type="entry name" value="YidC/ALB3/OXA1/COX18"/>
</dbReference>
<dbReference type="InterPro" id="IPR028053">
    <property type="entry name" value="Membr_insert_YidC_N"/>
</dbReference>
<dbReference type="Pfam" id="PF02096">
    <property type="entry name" value="60KD_IMP"/>
    <property type="match status" value="1"/>
</dbReference>
<evidence type="ECO:0000256" key="1">
    <source>
        <dbReference type="ARBA" id="ARBA00004429"/>
    </source>
</evidence>
<proteinExistence type="inferred from homology"/>
<dbReference type="CDD" id="cd20070">
    <property type="entry name" value="5TM_YidC_Alb3"/>
    <property type="match status" value="1"/>
</dbReference>
<dbReference type="NCBIfam" id="NF002352">
    <property type="entry name" value="PRK01318.1-3"/>
    <property type="match status" value="1"/>
</dbReference>
<keyword evidence="4 13" id="KW-0813">Transport</keyword>